<evidence type="ECO:0000256" key="2">
    <source>
        <dbReference type="ARBA" id="ARBA00005179"/>
    </source>
</evidence>
<protein>
    <submittedName>
        <fullName evidence="11">Cytochrome P450</fullName>
    </submittedName>
</protein>
<dbReference type="Pfam" id="PF00067">
    <property type="entry name" value="p450"/>
    <property type="match status" value="1"/>
</dbReference>
<proteinExistence type="inferred from homology"/>
<dbReference type="PRINTS" id="PR00385">
    <property type="entry name" value="P450"/>
</dbReference>
<keyword evidence="4 9" id="KW-0349">Heme</keyword>
<name>A0A166SRQ2_9AGAM</name>
<evidence type="ECO:0000256" key="1">
    <source>
        <dbReference type="ARBA" id="ARBA00001971"/>
    </source>
</evidence>
<keyword evidence="6 10" id="KW-0560">Oxidoreductase</keyword>
<dbReference type="PANTHER" id="PTHR46300">
    <property type="entry name" value="P450, PUTATIVE (EUROFUNG)-RELATED-RELATED"/>
    <property type="match status" value="1"/>
</dbReference>
<evidence type="ECO:0000256" key="3">
    <source>
        <dbReference type="ARBA" id="ARBA00010617"/>
    </source>
</evidence>
<evidence type="ECO:0000313" key="11">
    <source>
        <dbReference type="EMBL" id="KZP29750.1"/>
    </source>
</evidence>
<dbReference type="InterPro" id="IPR001128">
    <property type="entry name" value="Cyt_P450"/>
</dbReference>
<dbReference type="InterPro" id="IPR002401">
    <property type="entry name" value="Cyt_P450_E_grp-I"/>
</dbReference>
<dbReference type="AlphaFoldDB" id="A0A166SRQ2"/>
<dbReference type="PANTHER" id="PTHR46300:SF7">
    <property type="entry name" value="P450, PUTATIVE (EUROFUNG)-RELATED"/>
    <property type="match status" value="1"/>
</dbReference>
<evidence type="ECO:0000256" key="5">
    <source>
        <dbReference type="ARBA" id="ARBA00022723"/>
    </source>
</evidence>
<dbReference type="GO" id="GO:0004497">
    <property type="term" value="F:monooxygenase activity"/>
    <property type="evidence" value="ECO:0007669"/>
    <property type="project" value="UniProtKB-KW"/>
</dbReference>
<evidence type="ECO:0000313" key="12">
    <source>
        <dbReference type="Proteomes" id="UP000076532"/>
    </source>
</evidence>
<dbReference type="STRING" id="436010.A0A166SRQ2"/>
<dbReference type="Proteomes" id="UP000076532">
    <property type="component" value="Unassembled WGS sequence"/>
</dbReference>
<evidence type="ECO:0000256" key="4">
    <source>
        <dbReference type="ARBA" id="ARBA00022617"/>
    </source>
</evidence>
<organism evidence="11 12">
    <name type="scientific">Athelia psychrophila</name>
    <dbReference type="NCBI Taxonomy" id="1759441"/>
    <lineage>
        <taxon>Eukaryota</taxon>
        <taxon>Fungi</taxon>
        <taxon>Dikarya</taxon>
        <taxon>Basidiomycota</taxon>
        <taxon>Agaricomycotina</taxon>
        <taxon>Agaricomycetes</taxon>
        <taxon>Agaricomycetidae</taxon>
        <taxon>Atheliales</taxon>
        <taxon>Atheliaceae</taxon>
        <taxon>Athelia</taxon>
    </lineage>
</organism>
<comment type="pathway">
    <text evidence="2">Secondary metabolite biosynthesis.</text>
</comment>
<feature type="binding site" description="axial binding residue" evidence="9">
    <location>
        <position position="412"/>
    </location>
    <ligand>
        <name>heme</name>
        <dbReference type="ChEBI" id="CHEBI:30413"/>
    </ligand>
    <ligandPart>
        <name>Fe</name>
        <dbReference type="ChEBI" id="CHEBI:18248"/>
    </ligandPart>
</feature>
<dbReference type="InterPro" id="IPR050364">
    <property type="entry name" value="Cytochrome_P450_fung"/>
</dbReference>
<dbReference type="GO" id="GO:0005506">
    <property type="term" value="F:iron ion binding"/>
    <property type="evidence" value="ECO:0007669"/>
    <property type="project" value="InterPro"/>
</dbReference>
<dbReference type="PROSITE" id="PS00086">
    <property type="entry name" value="CYTOCHROME_P450"/>
    <property type="match status" value="1"/>
</dbReference>
<dbReference type="EMBL" id="KV417497">
    <property type="protein sequence ID" value="KZP29750.1"/>
    <property type="molecule type" value="Genomic_DNA"/>
</dbReference>
<dbReference type="InterPro" id="IPR036396">
    <property type="entry name" value="Cyt_P450_sf"/>
</dbReference>
<comment type="cofactor">
    <cofactor evidence="1 9">
        <name>heme</name>
        <dbReference type="ChEBI" id="CHEBI:30413"/>
    </cofactor>
</comment>
<dbReference type="SUPFAM" id="SSF48264">
    <property type="entry name" value="Cytochrome P450"/>
    <property type="match status" value="1"/>
</dbReference>
<keyword evidence="7 9" id="KW-0408">Iron</keyword>
<comment type="similarity">
    <text evidence="3 10">Belongs to the cytochrome P450 family.</text>
</comment>
<keyword evidence="8 10" id="KW-0503">Monooxygenase</keyword>
<dbReference type="Gene3D" id="1.10.630.10">
    <property type="entry name" value="Cytochrome P450"/>
    <property type="match status" value="1"/>
</dbReference>
<dbReference type="OrthoDB" id="2789670at2759"/>
<evidence type="ECO:0000256" key="7">
    <source>
        <dbReference type="ARBA" id="ARBA00023004"/>
    </source>
</evidence>
<accession>A0A166SRQ2</accession>
<sequence>MDTNISLALAFVVLVSVYLARRKTRGLQFPPGPPGRPLIGNVFDMPRSNEWVQYKEWGQKSKSDIIHLSIFGTHLIILNSLEAVSDLLDKRSAIYSDRMGWSWTMGVMPANAEWRSQRRHFRQEFDGGEIRRHYPSIISATNDLLKRFIDTPDKWGDHLRHMVGAIIMDVAYGIEVLPVGDPYILTAEASFANVTKVCVPGAYLRKAKEWKKLTDAILEAPFEAMRREMDNGSAKASFCSRNLQHAEDKGDLKSEEPHIKAAAGGMYGALLTLVVQIFAFLETFMLAMVQHPEAQQKAHAEIDAVLGSGLPTFEDQKSLPYLSALIMECSRWEPVAAFTIPRMLTVDDEYRGYLLPKGACIIPNIYQISKDEETYPEPFSFQPERYLKDGKIDHSVMNPTTMGMFGYGRRICPGRHLAEKSAWLAAVSILAMFRISKAVDEDGAIIEPSGRYTSGMTRHPEVFQCQITPRSNEARDLINATEGDATGQ</sequence>
<keyword evidence="12" id="KW-1185">Reference proteome</keyword>
<dbReference type="InterPro" id="IPR017972">
    <property type="entry name" value="Cyt_P450_CS"/>
</dbReference>
<evidence type="ECO:0000256" key="9">
    <source>
        <dbReference type="PIRSR" id="PIRSR602401-1"/>
    </source>
</evidence>
<keyword evidence="5 9" id="KW-0479">Metal-binding</keyword>
<reference evidence="11 12" key="1">
    <citation type="journal article" date="2016" name="Mol. Biol. Evol.">
        <title>Comparative Genomics of Early-Diverging Mushroom-Forming Fungi Provides Insights into the Origins of Lignocellulose Decay Capabilities.</title>
        <authorList>
            <person name="Nagy L.G."/>
            <person name="Riley R."/>
            <person name="Tritt A."/>
            <person name="Adam C."/>
            <person name="Daum C."/>
            <person name="Floudas D."/>
            <person name="Sun H."/>
            <person name="Yadav J.S."/>
            <person name="Pangilinan J."/>
            <person name="Larsson K.H."/>
            <person name="Matsuura K."/>
            <person name="Barry K."/>
            <person name="Labutti K."/>
            <person name="Kuo R."/>
            <person name="Ohm R.A."/>
            <person name="Bhattacharya S.S."/>
            <person name="Shirouzu T."/>
            <person name="Yoshinaga Y."/>
            <person name="Martin F.M."/>
            <person name="Grigoriev I.V."/>
            <person name="Hibbett D.S."/>
        </authorList>
    </citation>
    <scope>NUCLEOTIDE SEQUENCE [LARGE SCALE GENOMIC DNA]</scope>
    <source>
        <strain evidence="11 12">CBS 109695</strain>
    </source>
</reference>
<evidence type="ECO:0000256" key="8">
    <source>
        <dbReference type="ARBA" id="ARBA00023033"/>
    </source>
</evidence>
<gene>
    <name evidence="11" type="ORF">FIBSPDRAFT_987204</name>
</gene>
<dbReference type="GO" id="GO:0016705">
    <property type="term" value="F:oxidoreductase activity, acting on paired donors, with incorporation or reduction of molecular oxygen"/>
    <property type="evidence" value="ECO:0007669"/>
    <property type="project" value="InterPro"/>
</dbReference>
<dbReference type="PRINTS" id="PR00463">
    <property type="entry name" value="EP450I"/>
</dbReference>
<evidence type="ECO:0000256" key="6">
    <source>
        <dbReference type="ARBA" id="ARBA00023002"/>
    </source>
</evidence>
<dbReference type="GO" id="GO:0020037">
    <property type="term" value="F:heme binding"/>
    <property type="evidence" value="ECO:0007669"/>
    <property type="project" value="InterPro"/>
</dbReference>
<dbReference type="CDD" id="cd11065">
    <property type="entry name" value="CYP64-like"/>
    <property type="match status" value="1"/>
</dbReference>
<evidence type="ECO:0000256" key="10">
    <source>
        <dbReference type="RuleBase" id="RU000461"/>
    </source>
</evidence>